<feature type="compositionally biased region" description="Basic residues" evidence="2">
    <location>
        <begin position="1027"/>
        <end position="1036"/>
    </location>
</feature>
<dbReference type="Proteomes" id="UP000316621">
    <property type="component" value="Chromosome 7"/>
</dbReference>
<keyword evidence="3" id="KW-0472">Membrane</keyword>
<proteinExistence type="predicted"/>
<reference evidence="5 6" key="1">
    <citation type="journal article" date="2018" name="Science">
        <title>The opium poppy genome and morphinan production.</title>
        <authorList>
            <person name="Guo L."/>
            <person name="Winzer T."/>
            <person name="Yang X."/>
            <person name="Li Y."/>
            <person name="Ning Z."/>
            <person name="He Z."/>
            <person name="Teodor R."/>
            <person name="Lu Y."/>
            <person name="Bowser T.A."/>
            <person name="Graham I.A."/>
            <person name="Ye K."/>
        </authorList>
    </citation>
    <scope>NUCLEOTIDE SEQUENCE [LARGE SCALE GENOMIC DNA]</scope>
    <source>
        <strain evidence="6">cv. HN1</strain>
        <tissue evidence="5">Leaves</tissue>
    </source>
</reference>
<dbReference type="SUPFAM" id="SSF53756">
    <property type="entry name" value="UDP-Glycosyltransferase/glycogen phosphorylase"/>
    <property type="match status" value="1"/>
</dbReference>
<sequence>MDSLENGVPPLKRAPLFRPSSRTSSSDSRQSFGYRPRSRFARFLLFEKVDYLQWICTIAVFLFVIVLFQAFLPGSVMEKSGDYLVEQKQNELVSTDLMVFKEFHGLEFGDGIRFQPSKLLDKLDREKKGLNLSSALSRPLVRSGIRKPQLALVFGDLLLEPGQLLMTSVAVSLIEIGYAIQLVVSVEFYGITLPGLVYILEDGPASAVWKNLGVPITILENKNTPEIAVDWLNYDGILVNSLEARDVILCLAQEPFKSLHIIWTVHERSLGVRLRQYVSSGQTQLVSDWKRAFNRASVVVFPNYFLPMMYSAFDAGNYFVIPGSPDEAWDADNFMASYNRDLFRVKMGYGTDDFVISIAGSEFLYSGLWLEHAFVLQALLPLFSQIHSETSSVSHLKISFLSRNSTNNYELALQAIALNLGYPKESAEQISINGDVNSFLGMADLVIYGSFLEEQSFPEILVQAMCFGKPIVAPDLAMIKKYVDDRVNGYIFPKDNIGALTQVLSQAIIDAKLSPLARNIASIAKDPARDLMVSETIEGYASLLEKVLKFPSEVAEPNVVADIPPRMREEWQWHLFEEIKGEKYVNRTFRSYRYLDKVEELWNDTQLEASTNAISQAFSYTNWVEEKSIEMVNARKRREEEEASNQGLKDRSDQRHGSWEEVYRGAKRADRAKSDLRERDDRELERTGQPLVIYEPYFGEGAWPFLHNSSLYRAIGLSSKGRRPGADDVDAPSRLALLNNPYYRDALSEYGAFFAIANRVDRVHKNAWIGFQSWRAAARKVSLSKFAESSLLEAIERQKHGDTLYFWARMDTDPRNALQQDFWSFCDAINAGNCRFAVSEALRRMYGIKPTLESLPPMPMNADTWSVMHSWALPTRSFLEFVMFSRMFVDALDAQMYDEHHQSGRCYLSLLKDRHCYSRVLELMVNVWAYHSARRMVYVNPENGEMQEQHKLKTRRGQMWIKWFSDTTLKSMDEDLAEESDSDNPTRRWLWPSTGEVFWQGILERERSIRNRQKEKKKQQSKDKISRMRRRVRQKAIGKYVKPTPEEDKVDSNSTALQ</sequence>
<organism evidence="5 6">
    <name type="scientific">Papaver somniferum</name>
    <name type="common">Opium poppy</name>
    <dbReference type="NCBI Taxonomy" id="3469"/>
    <lineage>
        <taxon>Eukaryota</taxon>
        <taxon>Viridiplantae</taxon>
        <taxon>Streptophyta</taxon>
        <taxon>Embryophyta</taxon>
        <taxon>Tracheophyta</taxon>
        <taxon>Spermatophyta</taxon>
        <taxon>Magnoliopsida</taxon>
        <taxon>Ranunculales</taxon>
        <taxon>Papaveraceae</taxon>
        <taxon>Papaveroideae</taxon>
        <taxon>Papaver</taxon>
    </lineage>
</organism>
<keyword evidence="3" id="KW-0812">Transmembrane</keyword>
<protein>
    <recommendedName>
        <fullName evidence="4">Glycosyl transferase family 1 domain-containing protein</fullName>
    </recommendedName>
</protein>
<evidence type="ECO:0000313" key="5">
    <source>
        <dbReference type="EMBL" id="RZC71027.1"/>
    </source>
</evidence>
<feature type="compositionally biased region" description="Basic and acidic residues" evidence="2">
    <location>
        <begin position="648"/>
        <end position="660"/>
    </location>
</feature>
<dbReference type="Gramene" id="RZC71027">
    <property type="protein sequence ID" value="RZC71027"/>
    <property type="gene ID" value="C5167_034223"/>
</dbReference>
<evidence type="ECO:0000313" key="6">
    <source>
        <dbReference type="Proteomes" id="UP000316621"/>
    </source>
</evidence>
<dbReference type="AlphaFoldDB" id="A0A4Y7KDW4"/>
<dbReference type="InterPro" id="IPR001296">
    <property type="entry name" value="Glyco_trans_1"/>
</dbReference>
<gene>
    <name evidence="5" type="ORF">C5167_034223</name>
</gene>
<dbReference type="PANTHER" id="PTHR46635:SF1">
    <property type="entry name" value="GLYCOSYL TRANSFERASE FAMILY 1 PROTEIN"/>
    <property type="match status" value="1"/>
</dbReference>
<dbReference type="Gene3D" id="3.40.50.2000">
    <property type="entry name" value="Glycogen Phosphorylase B"/>
    <property type="match status" value="1"/>
</dbReference>
<dbReference type="GO" id="GO:0016757">
    <property type="term" value="F:glycosyltransferase activity"/>
    <property type="evidence" value="ECO:0007669"/>
    <property type="project" value="UniProtKB-KW"/>
</dbReference>
<keyword evidence="1" id="KW-0808">Transferase</keyword>
<evidence type="ECO:0000256" key="1">
    <source>
        <dbReference type="ARBA" id="ARBA00022676"/>
    </source>
</evidence>
<feature type="domain" description="Glycosyl transferase family 1" evidence="4">
    <location>
        <begin position="414"/>
        <end position="515"/>
    </location>
</feature>
<keyword evidence="3" id="KW-1133">Transmembrane helix</keyword>
<evidence type="ECO:0000259" key="4">
    <source>
        <dbReference type="Pfam" id="PF00534"/>
    </source>
</evidence>
<feature type="region of interest" description="Disordered" evidence="2">
    <location>
        <begin position="1011"/>
        <end position="1058"/>
    </location>
</feature>
<accession>A0A4Y7KDW4</accession>
<dbReference type="OMA" id="FSCFVQE"/>
<evidence type="ECO:0000256" key="3">
    <source>
        <dbReference type="SAM" id="Phobius"/>
    </source>
</evidence>
<feature type="transmembrane region" description="Helical" evidence="3">
    <location>
        <begin position="51"/>
        <end position="72"/>
    </location>
</feature>
<feature type="region of interest" description="Disordered" evidence="2">
    <location>
        <begin position="636"/>
        <end position="660"/>
    </location>
</feature>
<feature type="compositionally biased region" description="Low complexity" evidence="2">
    <location>
        <begin position="18"/>
        <end position="31"/>
    </location>
</feature>
<name>A0A4Y7KDW4_PAPSO</name>
<dbReference type="PANTHER" id="PTHR46635">
    <property type="entry name" value="GLYCOSYL TRANSFERASE FAMILY 1 PROTEIN"/>
    <property type="match status" value="1"/>
</dbReference>
<evidence type="ECO:0000256" key="2">
    <source>
        <dbReference type="SAM" id="MobiDB-lite"/>
    </source>
</evidence>
<keyword evidence="6" id="KW-1185">Reference proteome</keyword>
<dbReference type="Pfam" id="PF00534">
    <property type="entry name" value="Glycos_transf_1"/>
    <property type="match status" value="1"/>
</dbReference>
<dbReference type="EMBL" id="CM010721">
    <property type="protein sequence ID" value="RZC71027.1"/>
    <property type="molecule type" value="Genomic_DNA"/>
</dbReference>
<feature type="region of interest" description="Disordered" evidence="2">
    <location>
        <begin position="1"/>
        <end position="33"/>
    </location>
</feature>
<dbReference type="STRING" id="3469.A0A4Y7KDW4"/>
<keyword evidence="1" id="KW-0328">Glycosyltransferase</keyword>